<dbReference type="SUPFAM" id="SSF53254">
    <property type="entry name" value="Phosphoglycerate mutase-like"/>
    <property type="match status" value="1"/>
</dbReference>
<dbReference type="AlphaFoldDB" id="A0A6J7NMX6"/>
<accession>A0A6J7NMX6</accession>
<protein>
    <submittedName>
        <fullName evidence="2">Unannotated protein</fullName>
    </submittedName>
</protein>
<organism evidence="2">
    <name type="scientific">freshwater metagenome</name>
    <dbReference type="NCBI Taxonomy" id="449393"/>
    <lineage>
        <taxon>unclassified sequences</taxon>
        <taxon>metagenomes</taxon>
        <taxon>ecological metagenomes</taxon>
    </lineage>
</organism>
<reference evidence="2" key="1">
    <citation type="submission" date="2020-05" db="EMBL/GenBank/DDBJ databases">
        <authorList>
            <person name="Chiriac C."/>
            <person name="Salcher M."/>
            <person name="Ghai R."/>
            <person name="Kavagutti S V."/>
        </authorList>
    </citation>
    <scope>NUCLEOTIDE SEQUENCE</scope>
</reference>
<dbReference type="Gene3D" id="3.40.50.1240">
    <property type="entry name" value="Phosphoglycerate mutase-like"/>
    <property type="match status" value="1"/>
</dbReference>
<dbReference type="EMBL" id="CAFBMH010000010">
    <property type="protein sequence ID" value="CAB4894397.1"/>
    <property type="molecule type" value="Genomic_DNA"/>
</dbReference>
<dbReference type="CDD" id="cd07067">
    <property type="entry name" value="HP_PGM_like"/>
    <property type="match status" value="1"/>
</dbReference>
<proteinExistence type="predicted"/>
<evidence type="ECO:0000313" key="1">
    <source>
        <dbReference type="EMBL" id="CAB4894397.1"/>
    </source>
</evidence>
<gene>
    <name evidence="1" type="ORF">UFOPK3543_00490</name>
    <name evidence="2" type="ORF">UFOPK3967_01072</name>
</gene>
<dbReference type="SMART" id="SM00855">
    <property type="entry name" value="PGAM"/>
    <property type="match status" value="1"/>
</dbReference>
<evidence type="ECO:0000313" key="2">
    <source>
        <dbReference type="EMBL" id="CAB4992089.1"/>
    </source>
</evidence>
<dbReference type="InterPro" id="IPR029033">
    <property type="entry name" value="His_PPase_superfam"/>
</dbReference>
<dbReference type="InterPro" id="IPR013078">
    <property type="entry name" value="His_Pase_superF_clade-1"/>
</dbReference>
<dbReference type="Pfam" id="PF00300">
    <property type="entry name" value="His_Phos_1"/>
    <property type="match status" value="1"/>
</dbReference>
<sequence length="154" mass="16244">MTIWLVRHAKAGSRSAWSGEDSDRPLVPKGFNQAETIADQLAGEPVTRVLSSPSLRCQQTVAPLARTLGLTVEVHDALDEGHGPRGALELIDLLASSGVDAVLCSHGDVIPEVLDQLARRGVNLDEPGRCAKGSIWQLDVRSGSVASGTYGQPA</sequence>
<name>A0A6J7NMX6_9ZZZZ</name>
<dbReference type="EMBL" id="CAFBOS010000052">
    <property type="protein sequence ID" value="CAB4992089.1"/>
    <property type="molecule type" value="Genomic_DNA"/>
</dbReference>